<evidence type="ECO:0008006" key="3">
    <source>
        <dbReference type="Google" id="ProtNLM"/>
    </source>
</evidence>
<evidence type="ECO:0000313" key="2">
    <source>
        <dbReference type="Proteomes" id="UP000468901"/>
    </source>
</evidence>
<name>A0A6N6VIL9_9HYPH</name>
<gene>
    <name evidence="1" type="ORF">F2P47_14025</name>
</gene>
<dbReference type="PROSITE" id="PS51257">
    <property type="entry name" value="PROKAR_LIPOPROTEIN"/>
    <property type="match status" value="1"/>
</dbReference>
<reference evidence="1 2" key="1">
    <citation type="submission" date="2019-09" db="EMBL/GenBank/DDBJ databases">
        <title>Parvibaculum sedimenti sp. nov., isolated from sediment.</title>
        <authorList>
            <person name="Wang Y."/>
        </authorList>
    </citation>
    <scope>NUCLEOTIDE SEQUENCE [LARGE SCALE GENOMIC DNA]</scope>
    <source>
        <strain evidence="1 2">HXT-9</strain>
    </source>
</reference>
<dbReference type="Proteomes" id="UP000468901">
    <property type="component" value="Unassembled WGS sequence"/>
</dbReference>
<dbReference type="RefSeq" id="WP_152217005.1">
    <property type="nucleotide sequence ID" value="NZ_WESC01000013.1"/>
</dbReference>
<sequence length="89" mass="10094">MRKWFAVAVFMTLAACVSPEEQAAKDAAQRAADEHECQSLGFKSGTTAFGNCMLKLKEIRAQEENTRAIDRANTMPPPWWGPRYGRPYW</sequence>
<organism evidence="1 2">
    <name type="scientific">Parvibaculum sedimenti</name>
    <dbReference type="NCBI Taxonomy" id="2608632"/>
    <lineage>
        <taxon>Bacteria</taxon>
        <taxon>Pseudomonadati</taxon>
        <taxon>Pseudomonadota</taxon>
        <taxon>Alphaproteobacteria</taxon>
        <taxon>Hyphomicrobiales</taxon>
        <taxon>Parvibaculaceae</taxon>
        <taxon>Parvibaculum</taxon>
    </lineage>
</organism>
<evidence type="ECO:0000313" key="1">
    <source>
        <dbReference type="EMBL" id="KAB7739122.1"/>
    </source>
</evidence>
<keyword evidence="2" id="KW-1185">Reference proteome</keyword>
<comment type="caution">
    <text evidence="1">The sequence shown here is derived from an EMBL/GenBank/DDBJ whole genome shotgun (WGS) entry which is preliminary data.</text>
</comment>
<dbReference type="EMBL" id="WESC01000013">
    <property type="protein sequence ID" value="KAB7739122.1"/>
    <property type="molecule type" value="Genomic_DNA"/>
</dbReference>
<protein>
    <recommendedName>
        <fullName evidence="3">Lipoprotein</fullName>
    </recommendedName>
</protein>
<proteinExistence type="predicted"/>
<accession>A0A6N6VIL9</accession>
<dbReference type="AlphaFoldDB" id="A0A6N6VIL9"/>